<sequence>MRQLKQASNKASFSSNPAIWQAQGELSKGFSCPAPMGGLGSPAGVRAQVPSSVPPAPPLDPTHLPTSPLLTANLIPPDGHPCIPLQNMRNYQFLALQTIVYWAIVAGHTASGYSLLIGIPLLPLLVVQIILLMHMWTSLVTKNRFGPVEAPSGPLASRNTSEQALAP</sequence>
<evidence type="ECO:0000256" key="1">
    <source>
        <dbReference type="SAM" id="Phobius"/>
    </source>
</evidence>
<dbReference type="AlphaFoldDB" id="A0A5K3ELX2"/>
<name>A0A5K3ELX2_MESCO</name>
<keyword evidence="1" id="KW-0472">Membrane</keyword>
<dbReference type="WBParaSite" id="MCU_001491-RA">
    <property type="protein sequence ID" value="MCU_001491-RA"/>
    <property type="gene ID" value="MCU_001491"/>
</dbReference>
<organism evidence="2">
    <name type="scientific">Mesocestoides corti</name>
    <name type="common">Flatworm</name>
    <dbReference type="NCBI Taxonomy" id="53468"/>
    <lineage>
        <taxon>Eukaryota</taxon>
        <taxon>Metazoa</taxon>
        <taxon>Spiralia</taxon>
        <taxon>Lophotrochozoa</taxon>
        <taxon>Platyhelminthes</taxon>
        <taxon>Cestoda</taxon>
        <taxon>Eucestoda</taxon>
        <taxon>Cyclophyllidea</taxon>
        <taxon>Mesocestoididae</taxon>
        <taxon>Mesocestoides</taxon>
    </lineage>
</organism>
<proteinExistence type="predicted"/>
<feature type="transmembrane region" description="Helical" evidence="1">
    <location>
        <begin position="93"/>
        <end position="110"/>
    </location>
</feature>
<reference evidence="2" key="1">
    <citation type="submission" date="2019-11" db="UniProtKB">
        <authorList>
            <consortium name="WormBaseParasite"/>
        </authorList>
    </citation>
    <scope>IDENTIFICATION</scope>
</reference>
<keyword evidence="1" id="KW-0812">Transmembrane</keyword>
<protein>
    <submittedName>
        <fullName evidence="2">Uncharacterized protein</fullName>
    </submittedName>
</protein>
<accession>A0A5K3ELX2</accession>
<evidence type="ECO:0000313" key="2">
    <source>
        <dbReference type="WBParaSite" id="MCU_001491-RA"/>
    </source>
</evidence>
<feature type="transmembrane region" description="Helical" evidence="1">
    <location>
        <begin position="116"/>
        <end position="136"/>
    </location>
</feature>
<keyword evidence="1" id="KW-1133">Transmembrane helix</keyword>